<feature type="compositionally biased region" description="Basic residues" evidence="1">
    <location>
        <begin position="22"/>
        <end position="41"/>
    </location>
</feature>
<feature type="region of interest" description="Disordered" evidence="1">
    <location>
        <begin position="1"/>
        <end position="53"/>
    </location>
</feature>
<protein>
    <submittedName>
        <fullName evidence="2">Uncharacterized protein</fullName>
    </submittedName>
</protein>
<reference evidence="2" key="1">
    <citation type="submission" date="2023-10" db="EMBL/GenBank/DDBJ databases">
        <title>Genome assemblies of two species of porcelain crab, Petrolisthes cinctipes and Petrolisthes manimaculis (Anomura: Porcellanidae).</title>
        <authorList>
            <person name="Angst P."/>
        </authorList>
    </citation>
    <scope>NUCLEOTIDE SEQUENCE</scope>
    <source>
        <strain evidence="2">PB745_01</strain>
        <tissue evidence="2">Gill</tissue>
    </source>
</reference>
<proteinExistence type="predicted"/>
<evidence type="ECO:0000313" key="3">
    <source>
        <dbReference type="Proteomes" id="UP001286313"/>
    </source>
</evidence>
<dbReference type="EMBL" id="JAWQEG010006008">
    <property type="protein sequence ID" value="KAK3856024.1"/>
    <property type="molecule type" value="Genomic_DNA"/>
</dbReference>
<evidence type="ECO:0000256" key="1">
    <source>
        <dbReference type="SAM" id="MobiDB-lite"/>
    </source>
</evidence>
<comment type="caution">
    <text evidence="2">The sequence shown here is derived from an EMBL/GenBank/DDBJ whole genome shotgun (WGS) entry which is preliminary data.</text>
</comment>
<organism evidence="2 3">
    <name type="scientific">Petrolisthes cinctipes</name>
    <name type="common">Flat porcelain crab</name>
    <dbReference type="NCBI Taxonomy" id="88211"/>
    <lineage>
        <taxon>Eukaryota</taxon>
        <taxon>Metazoa</taxon>
        <taxon>Ecdysozoa</taxon>
        <taxon>Arthropoda</taxon>
        <taxon>Crustacea</taxon>
        <taxon>Multicrustacea</taxon>
        <taxon>Malacostraca</taxon>
        <taxon>Eumalacostraca</taxon>
        <taxon>Eucarida</taxon>
        <taxon>Decapoda</taxon>
        <taxon>Pleocyemata</taxon>
        <taxon>Anomura</taxon>
        <taxon>Galatheoidea</taxon>
        <taxon>Porcellanidae</taxon>
        <taxon>Petrolisthes</taxon>
    </lineage>
</organism>
<name>A0AAE1BVE3_PETCI</name>
<dbReference type="AlphaFoldDB" id="A0AAE1BVE3"/>
<dbReference type="Proteomes" id="UP001286313">
    <property type="component" value="Unassembled WGS sequence"/>
</dbReference>
<accession>A0AAE1BVE3</accession>
<evidence type="ECO:0000313" key="2">
    <source>
        <dbReference type="EMBL" id="KAK3856024.1"/>
    </source>
</evidence>
<gene>
    <name evidence="2" type="ORF">Pcinc_037608</name>
</gene>
<feature type="compositionally biased region" description="Basic and acidic residues" evidence="1">
    <location>
        <begin position="1"/>
        <end position="21"/>
    </location>
</feature>
<keyword evidence="3" id="KW-1185">Reference proteome</keyword>
<sequence>MLEEKGVEEEKGGEGGGEGKRRGAVHHFHASITPRKHHHLKGSTSDDDNDGTSTITHRYQSTVHTIIITIIKSINTLTANLELRLPQRYHLLHRPPLSRGPRGYSVEAENIVYPRVTGRMERWVSLVVVPMQPGRSLRGTFRLTDIASAFLM</sequence>